<evidence type="ECO:0000256" key="1">
    <source>
        <dbReference type="SAM" id="MobiDB-lite"/>
    </source>
</evidence>
<dbReference type="EMBL" id="JANJYJ010000008">
    <property type="protein sequence ID" value="KAK3193819.1"/>
    <property type="molecule type" value="Genomic_DNA"/>
</dbReference>
<evidence type="ECO:0000313" key="4">
    <source>
        <dbReference type="Proteomes" id="UP001281410"/>
    </source>
</evidence>
<feature type="domain" description="DUF1985" evidence="2">
    <location>
        <begin position="117"/>
        <end position="232"/>
    </location>
</feature>
<name>A0AAE0DY22_9ROSI</name>
<comment type="caution">
    <text evidence="3">The sequence shown here is derived from an EMBL/GenBank/DDBJ whole genome shotgun (WGS) entry which is preliminary data.</text>
</comment>
<proteinExistence type="predicted"/>
<dbReference type="PANTHER" id="PTHR48449:SF1">
    <property type="entry name" value="DUF1985 DOMAIN-CONTAINING PROTEIN"/>
    <property type="match status" value="1"/>
</dbReference>
<sequence length="234" mass="27755">MSWKHPEREVEEGQPEMSDHGRKKRYVKKLAMTYFWSEMRNTRYLRASLKTPLTDWYGAKITHHNHMENVQVIDEALDQIMENVAEERAMYQQSCFGHFQCMQQGMQFSSGIVHWLLLRELHHNRPSDEIRFMLDPHSVRFSRVEFCLIIGLKFRAIPDTELYEDVPNGIHHRYFGGRDVVTFAKLEARIEQGQWIKQFDAVKLCLLYMLNCVLIGAEERASVPIWQLRLVDEL</sequence>
<evidence type="ECO:0000259" key="2">
    <source>
        <dbReference type="Pfam" id="PF09331"/>
    </source>
</evidence>
<feature type="region of interest" description="Disordered" evidence="1">
    <location>
        <begin position="1"/>
        <end position="22"/>
    </location>
</feature>
<keyword evidence="4" id="KW-1185">Reference proteome</keyword>
<dbReference type="Pfam" id="PF09331">
    <property type="entry name" value="DUF1985"/>
    <property type="match status" value="1"/>
</dbReference>
<protein>
    <recommendedName>
        <fullName evidence="2">DUF1985 domain-containing protein</fullName>
    </recommendedName>
</protein>
<dbReference type="InterPro" id="IPR015410">
    <property type="entry name" value="DUF1985"/>
</dbReference>
<gene>
    <name evidence="3" type="ORF">Dsin_025129</name>
</gene>
<dbReference type="PANTHER" id="PTHR48449">
    <property type="entry name" value="DUF1985 DOMAIN-CONTAINING PROTEIN"/>
    <property type="match status" value="1"/>
</dbReference>
<organism evidence="3 4">
    <name type="scientific">Dipteronia sinensis</name>
    <dbReference type="NCBI Taxonomy" id="43782"/>
    <lineage>
        <taxon>Eukaryota</taxon>
        <taxon>Viridiplantae</taxon>
        <taxon>Streptophyta</taxon>
        <taxon>Embryophyta</taxon>
        <taxon>Tracheophyta</taxon>
        <taxon>Spermatophyta</taxon>
        <taxon>Magnoliopsida</taxon>
        <taxon>eudicotyledons</taxon>
        <taxon>Gunneridae</taxon>
        <taxon>Pentapetalae</taxon>
        <taxon>rosids</taxon>
        <taxon>malvids</taxon>
        <taxon>Sapindales</taxon>
        <taxon>Sapindaceae</taxon>
        <taxon>Hippocastanoideae</taxon>
        <taxon>Acereae</taxon>
        <taxon>Dipteronia</taxon>
    </lineage>
</organism>
<evidence type="ECO:0000313" key="3">
    <source>
        <dbReference type="EMBL" id="KAK3193819.1"/>
    </source>
</evidence>
<accession>A0AAE0DY22</accession>
<reference evidence="3" key="1">
    <citation type="journal article" date="2023" name="Plant J.">
        <title>Genome sequences and population genomics provide insights into the demographic history, inbreeding, and mutation load of two 'living fossil' tree species of Dipteronia.</title>
        <authorList>
            <person name="Feng Y."/>
            <person name="Comes H.P."/>
            <person name="Chen J."/>
            <person name="Zhu S."/>
            <person name="Lu R."/>
            <person name="Zhang X."/>
            <person name="Li P."/>
            <person name="Qiu J."/>
            <person name="Olsen K.M."/>
            <person name="Qiu Y."/>
        </authorList>
    </citation>
    <scope>NUCLEOTIDE SEQUENCE</scope>
    <source>
        <strain evidence="3">NBL</strain>
    </source>
</reference>
<dbReference type="Proteomes" id="UP001281410">
    <property type="component" value="Unassembled WGS sequence"/>
</dbReference>
<dbReference type="AlphaFoldDB" id="A0AAE0DY22"/>